<gene>
    <name evidence="1" type="ORF">PV11_01083</name>
</gene>
<protein>
    <submittedName>
        <fullName evidence="1">Uncharacterized protein</fullName>
    </submittedName>
</protein>
<dbReference type="Proteomes" id="UP000053599">
    <property type="component" value="Unassembled WGS sequence"/>
</dbReference>
<dbReference type="HOGENOM" id="CLU_2038085_0_0_1"/>
<dbReference type="AlphaFoldDB" id="A0A0D1W977"/>
<evidence type="ECO:0000313" key="2">
    <source>
        <dbReference type="Proteomes" id="UP000053599"/>
    </source>
</evidence>
<sequence length="121" mass="13690">MSRVIDAEHCILLTYTISSSVHLKLDRTEHTSSFSEVWPRAAVAKSEIARFAHGVLTKPDVCVDSTGIELPRITCNPVPQQEYDLPFNNETWMENLIQEEELLLDPTKAEALDFVMAQLMT</sequence>
<proteinExistence type="predicted"/>
<dbReference type="EMBL" id="KN846951">
    <property type="protein sequence ID" value="KIV85385.1"/>
    <property type="molecule type" value="Genomic_DNA"/>
</dbReference>
<reference evidence="1 2" key="1">
    <citation type="submission" date="2015-01" db="EMBL/GenBank/DDBJ databases">
        <title>The Genome Sequence of Exophiala sideris CBS121828.</title>
        <authorList>
            <consortium name="The Broad Institute Genomics Platform"/>
            <person name="Cuomo C."/>
            <person name="de Hoog S."/>
            <person name="Gorbushina A."/>
            <person name="Stielow B."/>
            <person name="Teixiera M."/>
            <person name="Abouelleil A."/>
            <person name="Chapman S.B."/>
            <person name="Priest M."/>
            <person name="Young S.K."/>
            <person name="Wortman J."/>
            <person name="Nusbaum C."/>
            <person name="Birren B."/>
        </authorList>
    </citation>
    <scope>NUCLEOTIDE SEQUENCE [LARGE SCALE GENOMIC DNA]</scope>
    <source>
        <strain evidence="1 2">CBS 121828</strain>
    </source>
</reference>
<organism evidence="1 2">
    <name type="scientific">Exophiala sideris</name>
    <dbReference type="NCBI Taxonomy" id="1016849"/>
    <lineage>
        <taxon>Eukaryota</taxon>
        <taxon>Fungi</taxon>
        <taxon>Dikarya</taxon>
        <taxon>Ascomycota</taxon>
        <taxon>Pezizomycotina</taxon>
        <taxon>Eurotiomycetes</taxon>
        <taxon>Chaetothyriomycetidae</taxon>
        <taxon>Chaetothyriales</taxon>
        <taxon>Herpotrichiellaceae</taxon>
        <taxon>Exophiala</taxon>
    </lineage>
</organism>
<evidence type="ECO:0000313" key="1">
    <source>
        <dbReference type="EMBL" id="KIV85385.1"/>
    </source>
</evidence>
<dbReference type="STRING" id="1016849.A0A0D1W977"/>
<accession>A0A0D1W977</accession>
<name>A0A0D1W977_9EURO</name>